<evidence type="ECO:0000313" key="3">
    <source>
        <dbReference type="Proteomes" id="UP000004836"/>
    </source>
</evidence>
<accession>J9DEN5</accession>
<feature type="transmembrane region" description="Helical" evidence="1">
    <location>
        <begin position="59"/>
        <end position="79"/>
    </location>
</feature>
<name>J9DEN5_9PROT</name>
<evidence type="ECO:0000256" key="1">
    <source>
        <dbReference type="SAM" id="Phobius"/>
    </source>
</evidence>
<evidence type="ECO:0008006" key="4">
    <source>
        <dbReference type="Google" id="ProtNLM"/>
    </source>
</evidence>
<comment type="caution">
    <text evidence="2">The sequence shown here is derived from an EMBL/GenBank/DDBJ whole genome shotgun (WGS) entry which is preliminary data.</text>
</comment>
<feature type="transmembrane region" description="Helical" evidence="1">
    <location>
        <begin position="85"/>
        <end position="103"/>
    </location>
</feature>
<evidence type="ECO:0000313" key="2">
    <source>
        <dbReference type="EMBL" id="EJW20573.1"/>
    </source>
</evidence>
<keyword evidence="1" id="KW-1133">Transmembrane helix</keyword>
<dbReference type="eggNOG" id="ENOG50322Z5">
    <property type="taxonomic scope" value="Bacteria"/>
</dbReference>
<proteinExistence type="predicted"/>
<gene>
    <name evidence="2" type="ORF">IMCC14465_16980</name>
</gene>
<dbReference type="Proteomes" id="UP000004836">
    <property type="component" value="Unassembled WGS sequence"/>
</dbReference>
<protein>
    <recommendedName>
        <fullName evidence="4">DUF3147 family protein</fullName>
    </recommendedName>
</protein>
<sequence>MFIILKVFLTAGIIVLITEIAKRSDKFGGLIAAMPLITIFAILWMYFEGVDNDKIAQHMRFNLFFVLPTLPVFFVFPIIINKYGFMTAFVASTILLVGLVYLFNEIYKFYGFRLF</sequence>
<keyword evidence="1" id="KW-0812">Transmembrane</keyword>
<dbReference type="STRING" id="1220535.IMCC14465_16980"/>
<dbReference type="AlphaFoldDB" id="J9DEN5"/>
<keyword evidence="3" id="KW-1185">Reference proteome</keyword>
<reference evidence="2 3" key="1">
    <citation type="journal article" date="2012" name="J. Bacteriol.">
        <title>Genome Sequence of Strain IMCC14465, Isolated from the East Sea, Belonging to the PS1 Clade of Alphaproteobacteria.</title>
        <authorList>
            <person name="Yang S.J."/>
            <person name="Kang I."/>
            <person name="Cho J.C."/>
        </authorList>
    </citation>
    <scope>NUCLEOTIDE SEQUENCE [LARGE SCALE GENOMIC DNA]</scope>
    <source>
        <strain evidence="2 3">IMCC14465</strain>
    </source>
</reference>
<organism evidence="2 3">
    <name type="scientific">alpha proteobacterium IMCC14465</name>
    <dbReference type="NCBI Taxonomy" id="1220535"/>
    <lineage>
        <taxon>Bacteria</taxon>
        <taxon>Pseudomonadati</taxon>
        <taxon>Pseudomonadota</taxon>
        <taxon>Alphaproteobacteria</taxon>
        <taxon>PS1 clade</taxon>
    </lineage>
</organism>
<dbReference type="EMBL" id="ALYF01000008">
    <property type="protein sequence ID" value="EJW20573.1"/>
    <property type="molecule type" value="Genomic_DNA"/>
</dbReference>
<feature type="transmembrane region" description="Helical" evidence="1">
    <location>
        <begin position="27"/>
        <end position="47"/>
    </location>
</feature>
<keyword evidence="1" id="KW-0472">Membrane</keyword>